<organism evidence="3 4">
    <name type="scientific">Halalkalibacter alkalisediminis</name>
    <dbReference type="NCBI Taxonomy" id="935616"/>
    <lineage>
        <taxon>Bacteria</taxon>
        <taxon>Bacillati</taxon>
        <taxon>Bacillota</taxon>
        <taxon>Bacilli</taxon>
        <taxon>Bacillales</taxon>
        <taxon>Bacillaceae</taxon>
        <taxon>Halalkalibacter</taxon>
    </lineage>
</organism>
<dbReference type="CDD" id="cd04301">
    <property type="entry name" value="NAT_SF"/>
    <property type="match status" value="1"/>
</dbReference>
<evidence type="ECO:0000259" key="2">
    <source>
        <dbReference type="PROSITE" id="PS51186"/>
    </source>
</evidence>
<dbReference type="EMBL" id="JBHLTR010000002">
    <property type="protein sequence ID" value="MFC0557589.1"/>
    <property type="molecule type" value="Genomic_DNA"/>
</dbReference>
<dbReference type="PROSITE" id="PS51186">
    <property type="entry name" value="GNAT"/>
    <property type="match status" value="1"/>
</dbReference>
<keyword evidence="3" id="KW-0012">Acyltransferase</keyword>
<proteinExistence type="predicted"/>
<dbReference type="RefSeq" id="WP_273845231.1">
    <property type="nucleotide sequence ID" value="NZ_JAQQWT010000012.1"/>
</dbReference>
<name>A0ABV6NAB0_9BACI</name>
<keyword evidence="1 3" id="KW-0808">Transferase</keyword>
<reference evidence="3 4" key="1">
    <citation type="submission" date="2024-09" db="EMBL/GenBank/DDBJ databases">
        <authorList>
            <person name="Sun Q."/>
            <person name="Mori K."/>
        </authorList>
    </citation>
    <scope>NUCLEOTIDE SEQUENCE [LARGE SCALE GENOMIC DNA]</scope>
    <source>
        <strain evidence="3 4">NCAIM B.02301</strain>
    </source>
</reference>
<dbReference type="GO" id="GO:0016746">
    <property type="term" value="F:acyltransferase activity"/>
    <property type="evidence" value="ECO:0007669"/>
    <property type="project" value="UniProtKB-KW"/>
</dbReference>
<accession>A0ABV6NAB0</accession>
<dbReference type="Pfam" id="PF00583">
    <property type="entry name" value="Acetyltransf_1"/>
    <property type="match status" value="1"/>
</dbReference>
<evidence type="ECO:0000313" key="4">
    <source>
        <dbReference type="Proteomes" id="UP001589833"/>
    </source>
</evidence>
<protein>
    <submittedName>
        <fullName evidence="3">GNAT family N-acetyltransferase</fullName>
        <ecNumber evidence="3">2.3.-.-</ecNumber>
    </submittedName>
</protein>
<gene>
    <name evidence="3" type="ORF">ACFFH4_00790</name>
</gene>
<dbReference type="Gene3D" id="3.40.630.30">
    <property type="match status" value="1"/>
</dbReference>
<dbReference type="InterPro" id="IPR016181">
    <property type="entry name" value="Acyl_CoA_acyltransferase"/>
</dbReference>
<evidence type="ECO:0000313" key="3">
    <source>
        <dbReference type="EMBL" id="MFC0557589.1"/>
    </source>
</evidence>
<dbReference type="InterPro" id="IPR000182">
    <property type="entry name" value="GNAT_dom"/>
</dbReference>
<sequence length="166" mass="18444">MNIRDALQEELNEIRTKRIAAYSEHALAVSKEHWQVLKQAISSEADTQDRVELIVAEVDGMILGSVALFPPKADAYEGKVDELEYSEIRLLAVTPEARGKGVARALIMECVERTKAKGYDEIGLHTADFMKSAIKLYGSIGFERLPDHDFEPANDGVIVKAFRLGL</sequence>
<keyword evidence="4" id="KW-1185">Reference proteome</keyword>
<feature type="domain" description="N-acetyltransferase" evidence="2">
    <location>
        <begin position="1"/>
        <end position="166"/>
    </location>
</feature>
<evidence type="ECO:0000256" key="1">
    <source>
        <dbReference type="ARBA" id="ARBA00022679"/>
    </source>
</evidence>
<comment type="caution">
    <text evidence="3">The sequence shown here is derived from an EMBL/GenBank/DDBJ whole genome shotgun (WGS) entry which is preliminary data.</text>
</comment>
<dbReference type="InterPro" id="IPR050769">
    <property type="entry name" value="NAT_camello-type"/>
</dbReference>
<dbReference type="Proteomes" id="UP001589833">
    <property type="component" value="Unassembled WGS sequence"/>
</dbReference>
<dbReference type="SUPFAM" id="SSF55729">
    <property type="entry name" value="Acyl-CoA N-acyltransferases (Nat)"/>
    <property type="match status" value="1"/>
</dbReference>
<dbReference type="PANTHER" id="PTHR13947:SF37">
    <property type="entry name" value="LD18367P"/>
    <property type="match status" value="1"/>
</dbReference>
<dbReference type="EC" id="2.3.-.-" evidence="3"/>
<dbReference type="PANTHER" id="PTHR13947">
    <property type="entry name" value="GNAT FAMILY N-ACETYLTRANSFERASE"/>
    <property type="match status" value="1"/>
</dbReference>